<name>A0A423W780_9PEZI</name>
<sequence>MASNGEPRQYLPLTCHGHSRPVPHLSFSSLEKDGDYFVISACKDGNPMLRHGRTGDWIGTFIGHKGATWQAKLSPDNKIAASASADFSTKVWNAHTGEMLLVLKHDHVVRAVAFPLNISDILATGGHEKILRIWDLKSEDHNDERVTTTTDENGSKTLHIPPEMAHQIGEVHPDTIKFIVWPRQITIITAAGKTLRWHDVSRRQHYKEEVFDSEIKSCELVSLAPQYTSPTDIGGGQPVLCIAAGKKVCFYGGADCTQKIKEFTLPHGVASVGLDLKNKKFVVGEEPGTWARVYDWDGQGTQEIDIMKGHHGPIWCVQFSPDGKLYATGSEDGTIRMWKNCDEDYGLWRDRGTASAEKADASPLQSQALLESTSTDTSVTPLSEISVNVAKISQAAVREPQKPADGDIESDASPHWKTMLSPVAEESPSPRKLKHNGDADQHDDLITFSPREPQSRPVSPGSIKMQNFLRRLERQGLSHD</sequence>
<accession>A0A423W780</accession>
<dbReference type="InParanoid" id="A0A423W780"/>
<dbReference type="InterPro" id="IPR036322">
    <property type="entry name" value="WD40_repeat_dom_sf"/>
</dbReference>
<dbReference type="GO" id="GO:0003723">
    <property type="term" value="F:RNA binding"/>
    <property type="evidence" value="ECO:0007669"/>
    <property type="project" value="TreeGrafter"/>
</dbReference>
<keyword evidence="10" id="KW-1185">Reference proteome</keyword>
<proteinExistence type="inferred from homology"/>
<evidence type="ECO:0000256" key="4">
    <source>
        <dbReference type="ARBA" id="ARBA00023187"/>
    </source>
</evidence>
<dbReference type="PROSITE" id="PS50082">
    <property type="entry name" value="WD_REPEATS_2"/>
    <property type="match status" value="3"/>
</dbReference>
<dbReference type="STRING" id="1230097.A0A423W780"/>
<evidence type="ECO:0000256" key="8">
    <source>
        <dbReference type="SAM" id="MobiDB-lite"/>
    </source>
</evidence>
<evidence type="ECO:0000256" key="7">
    <source>
        <dbReference type="PROSITE-ProRule" id="PRU00221"/>
    </source>
</evidence>
<dbReference type="GO" id="GO:0000387">
    <property type="term" value="P:spliceosomal snRNP assembly"/>
    <property type="evidence" value="ECO:0007669"/>
    <property type="project" value="TreeGrafter"/>
</dbReference>
<evidence type="ECO:0000256" key="3">
    <source>
        <dbReference type="ARBA" id="ARBA00022737"/>
    </source>
</evidence>
<dbReference type="SUPFAM" id="SSF50978">
    <property type="entry name" value="WD40 repeat-like"/>
    <property type="match status" value="1"/>
</dbReference>
<dbReference type="Gene3D" id="2.130.10.10">
    <property type="entry name" value="YVTN repeat-like/Quinoprotein amine dehydrogenase"/>
    <property type="match status" value="1"/>
</dbReference>
<dbReference type="SMART" id="SM00320">
    <property type="entry name" value="WD40"/>
    <property type="match status" value="4"/>
</dbReference>
<reference evidence="9 10" key="1">
    <citation type="submission" date="2015-09" db="EMBL/GenBank/DDBJ databases">
        <title>Host preference determinants of Valsa canker pathogens revealed by comparative genomics.</title>
        <authorList>
            <person name="Yin Z."/>
            <person name="Huang L."/>
        </authorList>
    </citation>
    <scope>NUCLEOTIDE SEQUENCE [LARGE SCALE GENOMIC DNA]</scope>
    <source>
        <strain evidence="9 10">SXYLt</strain>
    </source>
</reference>
<dbReference type="AlphaFoldDB" id="A0A423W780"/>
<evidence type="ECO:0000256" key="2">
    <source>
        <dbReference type="ARBA" id="ARBA00022664"/>
    </source>
</evidence>
<feature type="repeat" description="WD" evidence="7">
    <location>
        <begin position="61"/>
        <end position="102"/>
    </location>
</feature>
<dbReference type="OrthoDB" id="408728at2759"/>
<comment type="caution">
    <text evidence="9">The sequence shown here is derived from an EMBL/GenBank/DDBJ whole genome shotgun (WGS) entry which is preliminary data.</text>
</comment>
<evidence type="ECO:0000256" key="5">
    <source>
        <dbReference type="ARBA" id="ARBA00038394"/>
    </source>
</evidence>
<protein>
    <recommendedName>
        <fullName evidence="6">Serine-threonine kinase receptor-associated protein</fullName>
    </recommendedName>
</protein>
<feature type="compositionally biased region" description="Polar residues" evidence="8">
    <location>
        <begin position="363"/>
        <end position="377"/>
    </location>
</feature>
<dbReference type="InterPro" id="IPR001680">
    <property type="entry name" value="WD40_rpt"/>
</dbReference>
<keyword evidence="4" id="KW-0508">mRNA splicing</keyword>
<comment type="similarity">
    <text evidence="5">Belongs to the WD repeat STRAP family.</text>
</comment>
<dbReference type="PROSITE" id="PS50294">
    <property type="entry name" value="WD_REPEATS_REGION"/>
    <property type="match status" value="3"/>
</dbReference>
<gene>
    <name evidence="9" type="ORF">VPNG_08194</name>
</gene>
<dbReference type="PROSITE" id="PS00678">
    <property type="entry name" value="WD_REPEATS_1"/>
    <property type="match status" value="1"/>
</dbReference>
<feature type="region of interest" description="Disordered" evidence="8">
    <location>
        <begin position="421"/>
        <end position="468"/>
    </location>
</feature>
<organism evidence="9 10">
    <name type="scientific">Cytospora leucostoma</name>
    <dbReference type="NCBI Taxonomy" id="1230097"/>
    <lineage>
        <taxon>Eukaryota</taxon>
        <taxon>Fungi</taxon>
        <taxon>Dikarya</taxon>
        <taxon>Ascomycota</taxon>
        <taxon>Pezizomycotina</taxon>
        <taxon>Sordariomycetes</taxon>
        <taxon>Sordariomycetidae</taxon>
        <taxon>Diaporthales</taxon>
        <taxon>Cytosporaceae</taxon>
        <taxon>Cytospora</taxon>
    </lineage>
</organism>
<dbReference type="Proteomes" id="UP000285146">
    <property type="component" value="Unassembled WGS sequence"/>
</dbReference>
<keyword evidence="1 7" id="KW-0853">WD repeat</keyword>
<evidence type="ECO:0000256" key="6">
    <source>
        <dbReference type="ARBA" id="ARBA00040390"/>
    </source>
</evidence>
<evidence type="ECO:0000313" key="9">
    <source>
        <dbReference type="EMBL" id="ROV99205.1"/>
    </source>
</evidence>
<dbReference type="GO" id="GO:0032797">
    <property type="term" value="C:SMN complex"/>
    <property type="evidence" value="ECO:0007669"/>
    <property type="project" value="TreeGrafter"/>
</dbReference>
<evidence type="ECO:0000313" key="10">
    <source>
        <dbReference type="Proteomes" id="UP000285146"/>
    </source>
</evidence>
<dbReference type="PANTHER" id="PTHR19877">
    <property type="entry name" value="EUKARYOTIC TRANSLATION INITIATION FACTOR 3 SUBUNIT I"/>
    <property type="match status" value="1"/>
</dbReference>
<keyword evidence="2" id="KW-0507">mRNA processing</keyword>
<dbReference type="InterPro" id="IPR019775">
    <property type="entry name" value="WD40_repeat_CS"/>
</dbReference>
<dbReference type="Pfam" id="PF00400">
    <property type="entry name" value="WD40"/>
    <property type="match status" value="2"/>
</dbReference>
<feature type="compositionally biased region" description="Basic and acidic residues" evidence="8">
    <location>
        <begin position="435"/>
        <end position="445"/>
    </location>
</feature>
<feature type="region of interest" description="Disordered" evidence="8">
    <location>
        <begin position="356"/>
        <end position="377"/>
    </location>
</feature>
<feature type="region of interest" description="Disordered" evidence="8">
    <location>
        <begin position="396"/>
        <end position="415"/>
    </location>
</feature>
<keyword evidence="3" id="KW-0677">Repeat</keyword>
<evidence type="ECO:0000256" key="1">
    <source>
        <dbReference type="ARBA" id="ARBA00022574"/>
    </source>
</evidence>
<feature type="repeat" description="WD" evidence="7">
    <location>
        <begin position="102"/>
        <end position="144"/>
    </location>
</feature>
<dbReference type="PANTHER" id="PTHR19877:SF13">
    <property type="entry name" value="SERINE-THREONINE KINASE RECEPTOR-ASSOCIATED PROTEIN"/>
    <property type="match status" value="1"/>
</dbReference>
<dbReference type="InterPro" id="IPR015943">
    <property type="entry name" value="WD40/YVTN_repeat-like_dom_sf"/>
</dbReference>
<dbReference type="EMBL" id="LKEB01000059">
    <property type="protein sequence ID" value="ROV99205.1"/>
    <property type="molecule type" value="Genomic_DNA"/>
</dbReference>
<feature type="repeat" description="WD" evidence="7">
    <location>
        <begin position="307"/>
        <end position="339"/>
    </location>
</feature>